<dbReference type="GO" id="GO:0000422">
    <property type="term" value="P:autophagy of mitochondrion"/>
    <property type="evidence" value="ECO:0007669"/>
    <property type="project" value="TreeGrafter"/>
</dbReference>
<evidence type="ECO:0000313" key="7">
    <source>
        <dbReference type="WBParaSite" id="DME_0001049901-mRNA-1"/>
    </source>
</evidence>
<evidence type="ECO:0000256" key="1">
    <source>
        <dbReference type="ARBA" id="ARBA00023006"/>
    </source>
</evidence>
<name>A0A0N4UR31_DRAME</name>
<dbReference type="GO" id="GO:0034045">
    <property type="term" value="C:phagophore assembly site membrane"/>
    <property type="evidence" value="ECO:0007669"/>
    <property type="project" value="TreeGrafter"/>
</dbReference>
<dbReference type="WBParaSite" id="DME_0001049901-mRNA-1">
    <property type="protein sequence ID" value="DME_0001049901-mRNA-1"/>
    <property type="gene ID" value="DME_0001049901"/>
</dbReference>
<dbReference type="GO" id="GO:0000045">
    <property type="term" value="P:autophagosome assembly"/>
    <property type="evidence" value="ECO:0007669"/>
    <property type="project" value="InterPro"/>
</dbReference>
<evidence type="ECO:0000313" key="4">
    <source>
        <dbReference type="EMBL" id="VDN53975.1"/>
    </source>
</evidence>
<dbReference type="OrthoDB" id="447953at2759"/>
<sequence>MSSFTFSAHRSKKATYCAIEPDFTILSKKNACVETIITMRDMRRMISIENIQKDSVVFLTWSDLHKAFKLFSVSPMLYFVKESSLRRIGIVLENTDSRPNCLIAVVASMECCQIRKSSNRSGYGLAMGERFYRVEVDFTY</sequence>
<dbReference type="PANTHER" id="PTHR13222">
    <property type="entry name" value="RB1-INDUCIBLE COILED-COIL"/>
    <property type="match status" value="1"/>
</dbReference>
<evidence type="ECO:0000313" key="5">
    <source>
        <dbReference type="Proteomes" id="UP000038040"/>
    </source>
</evidence>
<dbReference type="GO" id="GO:0034727">
    <property type="term" value="P:piecemeal microautophagy of the nucleus"/>
    <property type="evidence" value="ECO:0007669"/>
    <property type="project" value="TreeGrafter"/>
</dbReference>
<dbReference type="AlphaFoldDB" id="A0A0N4UR31"/>
<evidence type="ECO:0000313" key="6">
    <source>
        <dbReference type="Proteomes" id="UP000274756"/>
    </source>
</evidence>
<dbReference type="GO" id="GO:0019901">
    <property type="term" value="F:protein kinase binding"/>
    <property type="evidence" value="ECO:0007669"/>
    <property type="project" value="TreeGrafter"/>
</dbReference>
<dbReference type="InterPro" id="IPR040040">
    <property type="entry name" value="ATG11"/>
</dbReference>
<reference evidence="4 6" key="2">
    <citation type="submission" date="2018-11" db="EMBL/GenBank/DDBJ databases">
        <authorList>
            <consortium name="Pathogen Informatics"/>
        </authorList>
    </citation>
    <scope>NUCLEOTIDE SEQUENCE [LARGE SCALE GENOMIC DNA]</scope>
</reference>
<dbReference type="GO" id="GO:0061723">
    <property type="term" value="P:glycophagy"/>
    <property type="evidence" value="ECO:0007669"/>
    <property type="project" value="TreeGrafter"/>
</dbReference>
<dbReference type="GO" id="GO:1990316">
    <property type="term" value="C:Atg1/ULK1 kinase complex"/>
    <property type="evidence" value="ECO:0007669"/>
    <property type="project" value="TreeGrafter"/>
</dbReference>
<keyword evidence="1" id="KW-0072">Autophagy</keyword>
<dbReference type="Proteomes" id="UP000274756">
    <property type="component" value="Unassembled WGS sequence"/>
</dbReference>
<keyword evidence="6" id="KW-1185">Reference proteome</keyword>
<dbReference type="EMBL" id="UYYG01000228">
    <property type="protein sequence ID" value="VDN53975.1"/>
    <property type="molecule type" value="Genomic_DNA"/>
</dbReference>
<dbReference type="STRING" id="318479.A0A0N4UR31"/>
<accession>A0A0N4UR31</accession>
<protein>
    <submittedName>
        <fullName evidence="7">ATG11 domain-containing protein</fullName>
    </submittedName>
</protein>
<gene>
    <name evidence="4" type="ORF">DME_LOCUS3948</name>
</gene>
<dbReference type="Pfam" id="PF10377">
    <property type="entry name" value="ATG11"/>
    <property type="match status" value="1"/>
</dbReference>
<dbReference type="GO" id="GO:0061709">
    <property type="term" value="P:reticulophagy"/>
    <property type="evidence" value="ECO:0007669"/>
    <property type="project" value="TreeGrafter"/>
</dbReference>
<dbReference type="GO" id="GO:0060090">
    <property type="term" value="F:molecular adaptor activity"/>
    <property type="evidence" value="ECO:0007669"/>
    <property type="project" value="TreeGrafter"/>
</dbReference>
<keyword evidence="2" id="KW-0175">Coiled coil</keyword>
<dbReference type="Proteomes" id="UP000038040">
    <property type="component" value="Unplaced"/>
</dbReference>
<evidence type="ECO:0000259" key="3">
    <source>
        <dbReference type="Pfam" id="PF10377"/>
    </source>
</evidence>
<feature type="domain" description="Autophagy-related protein 11 C-terminal" evidence="3">
    <location>
        <begin position="39"/>
        <end position="137"/>
    </location>
</feature>
<evidence type="ECO:0000256" key="2">
    <source>
        <dbReference type="ARBA" id="ARBA00023054"/>
    </source>
</evidence>
<proteinExistence type="predicted"/>
<dbReference type="GO" id="GO:0034517">
    <property type="term" value="P:ribophagy"/>
    <property type="evidence" value="ECO:0007669"/>
    <property type="project" value="TreeGrafter"/>
</dbReference>
<organism evidence="5 7">
    <name type="scientific">Dracunculus medinensis</name>
    <name type="common">Guinea worm</name>
    <dbReference type="NCBI Taxonomy" id="318479"/>
    <lineage>
        <taxon>Eukaryota</taxon>
        <taxon>Metazoa</taxon>
        <taxon>Ecdysozoa</taxon>
        <taxon>Nematoda</taxon>
        <taxon>Chromadorea</taxon>
        <taxon>Rhabditida</taxon>
        <taxon>Spirurina</taxon>
        <taxon>Dracunculoidea</taxon>
        <taxon>Dracunculidae</taxon>
        <taxon>Dracunculus</taxon>
    </lineage>
</organism>
<reference evidence="7" key="1">
    <citation type="submission" date="2017-02" db="UniProtKB">
        <authorList>
            <consortium name="WormBaseParasite"/>
        </authorList>
    </citation>
    <scope>IDENTIFICATION</scope>
</reference>
<dbReference type="InterPro" id="IPR019460">
    <property type="entry name" value="Atg11_C"/>
</dbReference>
<dbReference type="PANTHER" id="PTHR13222:SF1">
    <property type="entry name" value="RB1-INDUCIBLE COILED-COIL PROTEIN 1"/>
    <property type="match status" value="1"/>
</dbReference>